<accession>A0A183HS38</accession>
<sequence>LQIIGKLKFLENTILEQQLALRNSRDENRDIRIASDAKDIRIVELQRYTDDLESEAKQKDETLNELRNEKSILMAENASLLADINTLRANVIENKNIIEENEESLESMF</sequence>
<feature type="coiled-coil region" evidence="1">
    <location>
        <begin position="7"/>
        <end position="83"/>
    </location>
</feature>
<dbReference type="WBParaSite" id="OFLC_0001029901-mRNA-1">
    <property type="protein sequence ID" value="OFLC_0001029901-mRNA-1"/>
    <property type="gene ID" value="OFLC_0001029901"/>
</dbReference>
<organism evidence="2">
    <name type="scientific">Onchocerca flexuosa</name>
    <dbReference type="NCBI Taxonomy" id="387005"/>
    <lineage>
        <taxon>Eukaryota</taxon>
        <taxon>Metazoa</taxon>
        <taxon>Ecdysozoa</taxon>
        <taxon>Nematoda</taxon>
        <taxon>Chromadorea</taxon>
        <taxon>Rhabditida</taxon>
        <taxon>Spirurina</taxon>
        <taxon>Spiruromorpha</taxon>
        <taxon>Filarioidea</taxon>
        <taxon>Onchocercidae</taxon>
        <taxon>Onchocerca</taxon>
    </lineage>
</organism>
<proteinExistence type="predicted"/>
<dbReference type="AlphaFoldDB" id="A0A183HS38"/>
<protein>
    <submittedName>
        <fullName evidence="2">Myosin_tail_1 domain-containing protein</fullName>
    </submittedName>
</protein>
<reference evidence="2" key="1">
    <citation type="submission" date="2016-06" db="UniProtKB">
        <authorList>
            <consortium name="WormBaseParasite"/>
        </authorList>
    </citation>
    <scope>IDENTIFICATION</scope>
</reference>
<dbReference type="STRING" id="387005.A0A183HS38"/>
<evidence type="ECO:0000256" key="1">
    <source>
        <dbReference type="SAM" id="Coils"/>
    </source>
</evidence>
<evidence type="ECO:0000313" key="2">
    <source>
        <dbReference type="WBParaSite" id="OFLC_0001029901-mRNA-1"/>
    </source>
</evidence>
<keyword evidence="1" id="KW-0175">Coiled coil</keyword>
<name>A0A183HS38_9BILA</name>